<proteinExistence type="inferred from homology"/>
<evidence type="ECO:0000313" key="7">
    <source>
        <dbReference type="Proteomes" id="UP001139648"/>
    </source>
</evidence>
<dbReference type="CDD" id="cd05233">
    <property type="entry name" value="SDR_c"/>
    <property type="match status" value="1"/>
</dbReference>
<dbReference type="PROSITE" id="PS51257">
    <property type="entry name" value="PROKAR_LIPOPROTEIN"/>
    <property type="match status" value="1"/>
</dbReference>
<dbReference type="GO" id="GO:0004316">
    <property type="term" value="F:3-oxoacyl-[acyl-carrier-protein] reductase (NADPH) activity"/>
    <property type="evidence" value="ECO:0007669"/>
    <property type="project" value="UniProtKB-EC"/>
</dbReference>
<evidence type="ECO:0000259" key="5">
    <source>
        <dbReference type="SMART" id="SM00822"/>
    </source>
</evidence>
<keyword evidence="2 6" id="KW-0560">Oxidoreductase</keyword>
<protein>
    <submittedName>
        <fullName evidence="6">3-oxoacyl-[acyl-carrier protein] reductase</fullName>
        <ecNumber evidence="6">1.1.1.100</ecNumber>
    </submittedName>
</protein>
<dbReference type="PRINTS" id="PR00081">
    <property type="entry name" value="GDHRDH"/>
</dbReference>
<dbReference type="PANTHER" id="PTHR43639:SF1">
    <property type="entry name" value="SHORT-CHAIN DEHYDROGENASE_REDUCTASE FAMILY PROTEIN"/>
    <property type="match status" value="1"/>
</dbReference>
<gene>
    <name evidence="6" type="ORF">HD597_009088</name>
</gene>
<evidence type="ECO:0000256" key="3">
    <source>
        <dbReference type="SAM" id="MobiDB-lite"/>
    </source>
</evidence>
<organism evidence="6 7">
    <name type="scientific">Nonomuraea thailandensis</name>
    <dbReference type="NCBI Taxonomy" id="1188745"/>
    <lineage>
        <taxon>Bacteria</taxon>
        <taxon>Bacillati</taxon>
        <taxon>Actinomycetota</taxon>
        <taxon>Actinomycetes</taxon>
        <taxon>Streptosporangiales</taxon>
        <taxon>Streptosporangiaceae</taxon>
        <taxon>Nonomuraea</taxon>
    </lineage>
</organism>
<feature type="region of interest" description="Disordered" evidence="3">
    <location>
        <begin position="257"/>
        <end position="277"/>
    </location>
</feature>
<evidence type="ECO:0000256" key="2">
    <source>
        <dbReference type="ARBA" id="ARBA00023002"/>
    </source>
</evidence>
<dbReference type="PRINTS" id="PR00080">
    <property type="entry name" value="SDRFAMILY"/>
</dbReference>
<dbReference type="Pfam" id="PF13561">
    <property type="entry name" value="adh_short_C2"/>
    <property type="match status" value="1"/>
</dbReference>
<dbReference type="EMBL" id="JAMZEB010000002">
    <property type="protein sequence ID" value="MCP2362068.1"/>
    <property type="molecule type" value="Genomic_DNA"/>
</dbReference>
<name>A0A9X2GX85_9ACTN</name>
<dbReference type="RefSeq" id="WP_253752446.1">
    <property type="nucleotide sequence ID" value="NZ_BAABKA010000027.1"/>
</dbReference>
<feature type="domain" description="Ketoreductase" evidence="5">
    <location>
        <begin position="3"/>
        <end position="192"/>
    </location>
</feature>
<dbReference type="SUPFAM" id="SSF51735">
    <property type="entry name" value="NAD(P)-binding Rossmann-fold domains"/>
    <property type="match status" value="1"/>
</dbReference>
<evidence type="ECO:0000256" key="4">
    <source>
        <dbReference type="SAM" id="SignalP"/>
    </source>
</evidence>
<reference evidence="6" key="1">
    <citation type="submission" date="2022-06" db="EMBL/GenBank/DDBJ databases">
        <title>Sequencing the genomes of 1000 actinobacteria strains.</title>
        <authorList>
            <person name="Klenk H.-P."/>
        </authorList>
    </citation>
    <scope>NUCLEOTIDE SEQUENCE</scope>
    <source>
        <strain evidence="6">DSM 46694</strain>
    </source>
</reference>
<evidence type="ECO:0000313" key="6">
    <source>
        <dbReference type="EMBL" id="MCP2362068.1"/>
    </source>
</evidence>
<accession>A0A9X2GX85</accession>
<evidence type="ECO:0000256" key="1">
    <source>
        <dbReference type="ARBA" id="ARBA00006484"/>
    </source>
</evidence>
<dbReference type="InterPro" id="IPR057326">
    <property type="entry name" value="KR_dom"/>
</dbReference>
<dbReference type="InterPro" id="IPR002347">
    <property type="entry name" value="SDR_fam"/>
</dbReference>
<comment type="caution">
    <text evidence="6">The sequence shown here is derived from an EMBL/GenBank/DDBJ whole genome shotgun (WGS) entry which is preliminary data.</text>
</comment>
<dbReference type="SMART" id="SM00822">
    <property type="entry name" value="PKS_KR"/>
    <property type="match status" value="1"/>
</dbReference>
<dbReference type="InterPro" id="IPR036291">
    <property type="entry name" value="NAD(P)-bd_dom_sf"/>
</dbReference>
<dbReference type="EC" id="1.1.1.100" evidence="6"/>
<feature type="signal peptide" evidence="4">
    <location>
        <begin position="1"/>
        <end position="18"/>
    </location>
</feature>
<feature type="chain" id="PRO_5040950616" evidence="4">
    <location>
        <begin position="19"/>
        <end position="277"/>
    </location>
</feature>
<keyword evidence="4" id="KW-0732">Signal</keyword>
<dbReference type="AlphaFoldDB" id="A0A9X2GX85"/>
<comment type="similarity">
    <text evidence="1">Belongs to the short-chain dehydrogenases/reductases (SDR) family.</text>
</comment>
<dbReference type="PANTHER" id="PTHR43639">
    <property type="entry name" value="OXIDOREDUCTASE, SHORT-CHAIN DEHYDROGENASE/REDUCTASE FAMILY (AFU_ORTHOLOGUE AFUA_5G02870)"/>
    <property type="match status" value="1"/>
</dbReference>
<feature type="region of interest" description="Disordered" evidence="3">
    <location>
        <begin position="36"/>
        <end position="55"/>
    </location>
</feature>
<keyword evidence="7" id="KW-1185">Reference proteome</keyword>
<sequence length="277" mass="27806">MRALVMGASGGIGSAACAALSAAGHEVVTVDSPRAQAEAGEAGTAARADAAGTAGSPRSRVRVDVVADLAEPGAARAAVTRAWESFGPLDALLHVAGLFPARRVLETTEELFDTVMAVNTRSALMAATALAELCVRHRRPATVVFTSTGGALRPRPGTTVYAASKAALEAVTRGLALELGPLGVRVNAVAPGFVDVGSPLNPVPAAYVEAVRAASPAGRAATPGDIVPSLLWLCSPDSAWVNGHVLAADGGAGLGSPAMPSWLGEQRPEAVPSQLDG</sequence>
<dbReference type="Gene3D" id="3.40.50.720">
    <property type="entry name" value="NAD(P)-binding Rossmann-like Domain"/>
    <property type="match status" value="1"/>
</dbReference>
<dbReference type="Proteomes" id="UP001139648">
    <property type="component" value="Unassembled WGS sequence"/>
</dbReference>